<evidence type="ECO:0000313" key="6">
    <source>
        <dbReference type="Proteomes" id="UP000053433"/>
    </source>
</evidence>
<dbReference type="PANTHER" id="PTHR47099">
    <property type="entry name" value="METHYLCOBAMIDE:COM METHYLTRANSFERASE MTBA"/>
    <property type="match status" value="1"/>
</dbReference>
<keyword evidence="5" id="KW-1185">Reference proteome</keyword>
<dbReference type="GO" id="GO:0008168">
    <property type="term" value="F:methyltransferase activity"/>
    <property type="evidence" value="ECO:0007669"/>
    <property type="project" value="UniProtKB-KW"/>
</dbReference>
<reference evidence="2" key="1">
    <citation type="submission" date="2015-02" db="EMBL/GenBank/DDBJ databases">
        <title>A novel member of the family Ruminococcaceae isolated from human feces.</title>
        <authorList>
            <person name="Shkoporov A.N."/>
            <person name="Chaplin A.V."/>
            <person name="Motuzova O.V."/>
            <person name="Kafarskaia L.I."/>
            <person name="Khokhlova E.V."/>
            <person name="Efimov B.A."/>
        </authorList>
    </citation>
    <scope>NUCLEOTIDE SEQUENCE [LARGE SCALE GENOMIC DNA]</scope>
    <source>
        <strain evidence="2">585-1</strain>
    </source>
</reference>
<protein>
    <submittedName>
        <fullName evidence="2">Methyltransferase</fullName>
    </submittedName>
</protein>
<gene>
    <name evidence="3" type="ORF">ASJ35_14820</name>
    <name evidence="4" type="ORF">GMD59_07795</name>
    <name evidence="2" type="ORF">TQ39_18780</name>
</gene>
<evidence type="ECO:0000313" key="7">
    <source>
        <dbReference type="Proteomes" id="UP000472755"/>
    </source>
</evidence>
<sequence>MKRDMKRWLEELRGAPVKKAMPVLSFPAIQLMGISVRELISSSDAQARGMHLVAQRTDAAASVSLMDLSVEAECFGSAIRVSDEEVPTVVGSIVSTEEEARALAVPPVGAGRTGLYIEAIEKAVGLITDRPVFAGVIGPFSLAARLLDVTEIMIYCYEEPDMVHVLLEKATQFITEYCKAYKEAGANGVVIAEPVAGLLSPALSAEFSGPYVKQIVDAVQDDSFLVIYHNCGNSTIQMIDSILETGSAAYHFGNAIDMAEMMTHIPAGTVAMGNVDPAGEFRNGTPESIRAATLGVMDACCKYPNFVISSGCDIPPLSRWENIDAFFAAVNEFYAGTAAGRG</sequence>
<dbReference type="InterPro" id="IPR000257">
    <property type="entry name" value="Uroporphyrinogen_deCOase"/>
</dbReference>
<dbReference type="GO" id="GO:0006779">
    <property type="term" value="P:porphyrin-containing compound biosynthetic process"/>
    <property type="evidence" value="ECO:0007669"/>
    <property type="project" value="InterPro"/>
</dbReference>
<evidence type="ECO:0000313" key="5">
    <source>
        <dbReference type="Proteomes" id="UP000032483"/>
    </source>
</evidence>
<dbReference type="GO" id="GO:0032259">
    <property type="term" value="P:methylation"/>
    <property type="evidence" value="ECO:0007669"/>
    <property type="project" value="UniProtKB-KW"/>
</dbReference>
<dbReference type="Gene3D" id="3.20.20.210">
    <property type="match status" value="1"/>
</dbReference>
<dbReference type="SUPFAM" id="SSF51726">
    <property type="entry name" value="UROD/MetE-like"/>
    <property type="match status" value="1"/>
</dbReference>
<reference evidence="4 7" key="3">
    <citation type="journal article" date="2019" name="Nat. Med.">
        <title>A library of human gut bacterial isolates paired with longitudinal multiomics data enables mechanistic microbiome research.</title>
        <authorList>
            <person name="Poyet M."/>
            <person name="Groussin M."/>
            <person name="Gibbons S.M."/>
            <person name="Avila-Pacheco J."/>
            <person name="Jiang X."/>
            <person name="Kearney S.M."/>
            <person name="Perrotta A.R."/>
            <person name="Berdy B."/>
            <person name="Zhao S."/>
            <person name="Lieberman T.D."/>
            <person name="Swanson P.K."/>
            <person name="Smith M."/>
            <person name="Roesemann S."/>
            <person name="Alexander J.E."/>
            <person name="Rich S.A."/>
            <person name="Livny J."/>
            <person name="Vlamakis H."/>
            <person name="Clish C."/>
            <person name="Bullock K."/>
            <person name="Deik A."/>
            <person name="Scott J."/>
            <person name="Pierce K.A."/>
            <person name="Xavier R.J."/>
            <person name="Alm E.J."/>
        </authorList>
    </citation>
    <scope>NUCLEOTIDE SEQUENCE [LARGE SCALE GENOMIC DNA]</scope>
    <source>
        <strain evidence="4 7">BIOML-A4</strain>
    </source>
</reference>
<evidence type="ECO:0000313" key="3">
    <source>
        <dbReference type="EMBL" id="KUE75205.1"/>
    </source>
</evidence>
<dbReference type="AlphaFoldDB" id="A0A0D8IXQ3"/>
<accession>A0A0W7TN75</accession>
<dbReference type="CDD" id="cd03465">
    <property type="entry name" value="URO-D_like"/>
    <property type="match status" value="1"/>
</dbReference>
<evidence type="ECO:0000313" key="4">
    <source>
        <dbReference type="EMBL" id="MTS27189.1"/>
    </source>
</evidence>
<keyword evidence="2" id="KW-0808">Transferase</keyword>
<feature type="domain" description="Uroporphyrinogen decarboxylase (URO-D)" evidence="1">
    <location>
        <begin position="20"/>
        <end position="332"/>
    </location>
</feature>
<dbReference type="PATRIC" id="fig|1550024.3.peg.4310"/>
<name>A0A0D8IXQ3_9FIRM</name>
<dbReference type="PANTHER" id="PTHR47099:SF1">
    <property type="entry name" value="METHYLCOBAMIDE:COM METHYLTRANSFERASE MTBA"/>
    <property type="match status" value="1"/>
</dbReference>
<organism evidence="2 5">
    <name type="scientific">Ruthenibacterium lactatiformans</name>
    <dbReference type="NCBI Taxonomy" id="1550024"/>
    <lineage>
        <taxon>Bacteria</taxon>
        <taxon>Bacillati</taxon>
        <taxon>Bacillota</taxon>
        <taxon>Clostridia</taxon>
        <taxon>Eubacteriales</taxon>
        <taxon>Oscillospiraceae</taxon>
        <taxon>Ruthenibacterium</taxon>
    </lineage>
</organism>
<evidence type="ECO:0000259" key="1">
    <source>
        <dbReference type="Pfam" id="PF01208"/>
    </source>
</evidence>
<proteinExistence type="predicted"/>
<dbReference type="GO" id="GO:0004853">
    <property type="term" value="F:uroporphyrinogen decarboxylase activity"/>
    <property type="evidence" value="ECO:0007669"/>
    <property type="project" value="InterPro"/>
</dbReference>
<dbReference type="Pfam" id="PF01208">
    <property type="entry name" value="URO-D"/>
    <property type="match status" value="1"/>
</dbReference>
<dbReference type="Proteomes" id="UP000032483">
    <property type="component" value="Unassembled WGS sequence"/>
</dbReference>
<evidence type="ECO:0000313" key="2">
    <source>
        <dbReference type="EMBL" id="KJF38308.1"/>
    </source>
</evidence>
<comment type="caution">
    <text evidence="2">The sequence shown here is derived from an EMBL/GenBank/DDBJ whole genome shotgun (WGS) entry which is preliminary data.</text>
</comment>
<dbReference type="EMBL" id="JXXK01000052">
    <property type="protein sequence ID" value="KJF38308.1"/>
    <property type="molecule type" value="Genomic_DNA"/>
</dbReference>
<dbReference type="InterPro" id="IPR038071">
    <property type="entry name" value="UROD/MetE-like_sf"/>
</dbReference>
<reference evidence="3 6" key="2">
    <citation type="submission" date="2015-10" db="EMBL/GenBank/DDBJ databases">
        <title>A novel member of the family Ruminococcaceae isolated from human faeces.</title>
        <authorList>
            <person name="Shkoporov A.N."/>
            <person name="Chaplin A.V."/>
            <person name="Motuzova O.V."/>
            <person name="Kafarskaia L.I."/>
            <person name="Efimov B.A."/>
        </authorList>
    </citation>
    <scope>NUCLEOTIDE SEQUENCE [LARGE SCALE GENOMIC DNA]</scope>
    <source>
        <strain evidence="3 6">668</strain>
    </source>
</reference>
<dbReference type="EMBL" id="WMZU01000010">
    <property type="protein sequence ID" value="MTS27189.1"/>
    <property type="molecule type" value="Genomic_DNA"/>
</dbReference>
<dbReference type="GeneID" id="42858580"/>
<keyword evidence="2" id="KW-0489">Methyltransferase</keyword>
<dbReference type="InterPro" id="IPR052024">
    <property type="entry name" value="Methanogen_methyltrans"/>
</dbReference>
<accession>A0A0D8IXQ3</accession>
<dbReference type="Proteomes" id="UP000053433">
    <property type="component" value="Unassembled WGS sequence"/>
</dbReference>
<dbReference type="RefSeq" id="WP_050006656.1">
    <property type="nucleotide sequence ID" value="NZ_CAOJUJ010000009.1"/>
</dbReference>
<dbReference type="EMBL" id="LMUA01000026">
    <property type="protein sequence ID" value="KUE75205.1"/>
    <property type="molecule type" value="Genomic_DNA"/>
</dbReference>
<dbReference type="Proteomes" id="UP000472755">
    <property type="component" value="Unassembled WGS sequence"/>
</dbReference>